<dbReference type="Proteomes" id="UP000489600">
    <property type="component" value="Unassembled WGS sequence"/>
</dbReference>
<evidence type="ECO:0000313" key="2">
    <source>
        <dbReference type="EMBL" id="VVB09521.1"/>
    </source>
</evidence>
<organism evidence="2 3">
    <name type="scientific">Arabis nemorensis</name>
    <dbReference type="NCBI Taxonomy" id="586526"/>
    <lineage>
        <taxon>Eukaryota</taxon>
        <taxon>Viridiplantae</taxon>
        <taxon>Streptophyta</taxon>
        <taxon>Embryophyta</taxon>
        <taxon>Tracheophyta</taxon>
        <taxon>Spermatophyta</taxon>
        <taxon>Magnoliopsida</taxon>
        <taxon>eudicotyledons</taxon>
        <taxon>Gunneridae</taxon>
        <taxon>Pentapetalae</taxon>
        <taxon>rosids</taxon>
        <taxon>malvids</taxon>
        <taxon>Brassicales</taxon>
        <taxon>Brassicaceae</taxon>
        <taxon>Arabideae</taxon>
        <taxon>Arabis</taxon>
    </lineage>
</organism>
<comment type="caution">
    <text evidence="2">The sequence shown here is derived from an EMBL/GenBank/DDBJ whole genome shotgun (WGS) entry which is preliminary data.</text>
</comment>
<sequence length="224" mass="25434">MLMFPFLKHRSRSVHGDDSLSSPEARAAVDTVVETRGSCTTFTVWRKSLLVSCEGFTVIDSKGDLIYRVDNYARTRPEKLILMDKDGNSVFLMYRTKKITLVDSWGIYEAKDTNGEAKIPKCPIWYMRKSLKMNILSTKSDILAYVFSGTFDKKSSYVIKGSYKCKSCKIIHVPSNRTVVEIKRKEVRTKGVRFGSDVFDLVVNYGFDTGLAMALVLLLDQMFS</sequence>
<dbReference type="OrthoDB" id="1876238at2759"/>
<dbReference type="InterPro" id="IPR038595">
    <property type="entry name" value="LOR_sf"/>
</dbReference>
<dbReference type="SUPFAM" id="SSF54518">
    <property type="entry name" value="Tubby C-terminal domain-like"/>
    <property type="match status" value="1"/>
</dbReference>
<dbReference type="InterPro" id="IPR025659">
    <property type="entry name" value="Tubby-like_C"/>
</dbReference>
<evidence type="ECO:0000313" key="3">
    <source>
        <dbReference type="Proteomes" id="UP000489600"/>
    </source>
</evidence>
<dbReference type="Pfam" id="PF04525">
    <property type="entry name" value="LOR"/>
    <property type="match status" value="1"/>
</dbReference>
<reference evidence="2" key="1">
    <citation type="submission" date="2019-07" db="EMBL/GenBank/DDBJ databases">
        <authorList>
            <person name="Dittberner H."/>
        </authorList>
    </citation>
    <scope>NUCLEOTIDE SEQUENCE [LARGE SCALE GENOMIC DNA]</scope>
</reference>
<dbReference type="PANTHER" id="PTHR31087">
    <property type="match status" value="1"/>
</dbReference>
<comment type="similarity">
    <text evidence="1">Belongs to the LOR family.</text>
</comment>
<protein>
    <recommendedName>
        <fullName evidence="4">Tubby C-terminal domain-containing protein</fullName>
    </recommendedName>
</protein>
<dbReference type="Gene3D" id="2.40.160.200">
    <property type="entry name" value="LURP1-related"/>
    <property type="match status" value="1"/>
</dbReference>
<keyword evidence="3" id="KW-1185">Reference proteome</keyword>
<dbReference type="EMBL" id="CABITT030000006">
    <property type="protein sequence ID" value="VVB09521.1"/>
    <property type="molecule type" value="Genomic_DNA"/>
</dbReference>
<gene>
    <name evidence="2" type="ORF">ANE_LOCUS19965</name>
</gene>
<dbReference type="InterPro" id="IPR007612">
    <property type="entry name" value="LOR"/>
</dbReference>
<dbReference type="PANTHER" id="PTHR31087:SF14">
    <property type="entry name" value="PROTEIN LURP-ONE-RELATED 17"/>
    <property type="match status" value="1"/>
</dbReference>
<dbReference type="AlphaFoldDB" id="A0A565C7A2"/>
<accession>A0A565C7A2</accession>
<name>A0A565C7A2_9BRAS</name>
<proteinExistence type="inferred from homology"/>
<evidence type="ECO:0000256" key="1">
    <source>
        <dbReference type="ARBA" id="ARBA00005437"/>
    </source>
</evidence>
<evidence type="ECO:0008006" key="4">
    <source>
        <dbReference type="Google" id="ProtNLM"/>
    </source>
</evidence>